<proteinExistence type="predicted"/>
<dbReference type="Proteomes" id="UP000478052">
    <property type="component" value="Unassembled WGS sequence"/>
</dbReference>
<dbReference type="EMBL" id="VUJU01008960">
    <property type="protein sequence ID" value="KAF0723629.1"/>
    <property type="molecule type" value="Genomic_DNA"/>
</dbReference>
<accession>A0A6G0W8Z3</accession>
<evidence type="ECO:0000313" key="1">
    <source>
        <dbReference type="EMBL" id="KAF0723629.1"/>
    </source>
</evidence>
<protein>
    <submittedName>
        <fullName evidence="1">CCHC-type domain-containing protein</fullName>
    </submittedName>
</protein>
<keyword evidence="2" id="KW-1185">Reference proteome</keyword>
<dbReference type="AlphaFoldDB" id="A0A6G0W8Z3"/>
<name>A0A6G0W8Z3_APHCR</name>
<organism evidence="1 2">
    <name type="scientific">Aphis craccivora</name>
    <name type="common">Cowpea aphid</name>
    <dbReference type="NCBI Taxonomy" id="307492"/>
    <lineage>
        <taxon>Eukaryota</taxon>
        <taxon>Metazoa</taxon>
        <taxon>Ecdysozoa</taxon>
        <taxon>Arthropoda</taxon>
        <taxon>Hexapoda</taxon>
        <taxon>Insecta</taxon>
        <taxon>Pterygota</taxon>
        <taxon>Neoptera</taxon>
        <taxon>Paraneoptera</taxon>
        <taxon>Hemiptera</taxon>
        <taxon>Sternorrhyncha</taxon>
        <taxon>Aphidomorpha</taxon>
        <taxon>Aphidoidea</taxon>
        <taxon>Aphididae</taxon>
        <taxon>Aphidini</taxon>
        <taxon>Aphis</taxon>
        <taxon>Aphis</taxon>
    </lineage>
</organism>
<sequence>MQLVSAIMEQNPELGLTQDDVESVMVKFKLGPRDRGTTHWVLETPAEVLNKIENKSVFLGLTRCRIRVHQNIPQCYKCQKYGHTSLRCNQESPTCRHCAGSHDSRECTTKNASRCSNCKGDHKASSEACKAKSQAMRGLLRRTDFGSK</sequence>
<dbReference type="OrthoDB" id="6626910at2759"/>
<reference evidence="1 2" key="1">
    <citation type="submission" date="2019-08" db="EMBL/GenBank/DDBJ databases">
        <title>Whole genome of Aphis craccivora.</title>
        <authorList>
            <person name="Voronova N.V."/>
            <person name="Shulinski R.S."/>
            <person name="Bandarenka Y.V."/>
            <person name="Zhorov D.G."/>
            <person name="Warner D."/>
        </authorList>
    </citation>
    <scope>NUCLEOTIDE SEQUENCE [LARGE SCALE GENOMIC DNA]</scope>
    <source>
        <strain evidence="1">180601</strain>
        <tissue evidence="1">Whole Body</tissue>
    </source>
</reference>
<gene>
    <name evidence="1" type="ORF">FWK35_00030885</name>
</gene>
<evidence type="ECO:0000313" key="2">
    <source>
        <dbReference type="Proteomes" id="UP000478052"/>
    </source>
</evidence>
<comment type="caution">
    <text evidence="1">The sequence shown here is derived from an EMBL/GenBank/DDBJ whole genome shotgun (WGS) entry which is preliminary data.</text>
</comment>